<organism evidence="1">
    <name type="scientific">hydrothermal vent metagenome</name>
    <dbReference type="NCBI Taxonomy" id="652676"/>
    <lineage>
        <taxon>unclassified sequences</taxon>
        <taxon>metagenomes</taxon>
        <taxon>ecological metagenomes</taxon>
    </lineage>
</organism>
<dbReference type="EC" id="3.2.1.14" evidence="1"/>
<keyword evidence="1" id="KW-0378">Hydrolase</keyword>
<gene>
    <name evidence="1" type="ORF">MNBD_IGNAVI01-3124</name>
</gene>
<sequence length="689" mass="75236">MRRISILLVLSLLFFFSCKSEDSPTAPATTPSSIGTLSISPNGILVSDDSKIQVTLTVPPEVVLADSTVRLVRLNSSNSEELAFLYDNGNLANGDEILGDNIYSAIVDIRENSIGEVSLQVLARIKGQTVDQKSETKILTVYSNLTSEEFDDIVKTQDEAADKLDQLMNNNINNFETAFNETVAWLKSNSKVGSVETDGSTSIRIKYSSGLHGGIIISKEDADGNIVTKGGFTVGDRKKNSKIPVYKQTRGSNEYYTSTKSTSINKVSDLDPQLIGNRNVLIYAPFEAAFGVDMRPTIETILKQSDYEFEVTSLINQDANVAAFYNATNYGLVIMDTHGSGGKEFGTGEVVDTNAAVYKSTYKAMLKAGKLAIWKNMSISITGSVKKKADIYAIRASFISSLAGKFPNSVIFNGSCESTMAQDLSDAFTGKGAKTYYGFDKVVNTTFCAQMSDTVVKRLAVDLMDTFDAWEAKSDPVAPKAAFDMDGELDIHYPSSLINGDFEFGKLDGWTKVGDGRVISQLGTQSPTGGKFMGIISTGLGYTTATGKIFQSFRIEKNQTTLIIKWNFLSEEFLEFINSQYQDYFRIYIKVKNGPENVLVSKTIDQIASDYGAKKFNQEDGEVPQPGNLVFVSPAVSFDVGDVYMTNWVTATYDISGYQDKVVTLVLEAGDVGDSIYDTAILLDDISVK</sequence>
<evidence type="ECO:0000313" key="1">
    <source>
        <dbReference type="EMBL" id="VAX26926.1"/>
    </source>
</evidence>
<dbReference type="PROSITE" id="PS51257">
    <property type="entry name" value="PROKAR_LIPOPROTEIN"/>
    <property type="match status" value="1"/>
</dbReference>
<accession>A0A3B1C8T9</accession>
<dbReference type="NCBIfam" id="NF038133">
    <property type="entry name" value="choice_anch_L"/>
    <property type="match status" value="1"/>
</dbReference>
<name>A0A3B1C8T9_9ZZZZ</name>
<keyword evidence="1" id="KW-0326">Glycosidase</keyword>
<dbReference type="EMBL" id="UOGD01000360">
    <property type="protein sequence ID" value="VAX26926.1"/>
    <property type="molecule type" value="Genomic_DNA"/>
</dbReference>
<dbReference type="GO" id="GO:0008843">
    <property type="term" value="F:endochitinase activity"/>
    <property type="evidence" value="ECO:0007669"/>
    <property type="project" value="UniProtKB-EC"/>
</dbReference>
<dbReference type="AlphaFoldDB" id="A0A3B1C8T9"/>
<proteinExistence type="predicted"/>
<protein>
    <submittedName>
        <fullName evidence="1">Chitinase</fullName>
        <ecNumber evidence="1">3.2.1.14</ecNumber>
    </submittedName>
</protein>
<reference evidence="1" key="1">
    <citation type="submission" date="2018-06" db="EMBL/GenBank/DDBJ databases">
        <authorList>
            <person name="Zhirakovskaya E."/>
        </authorList>
    </citation>
    <scope>NUCLEOTIDE SEQUENCE</scope>
</reference>
<dbReference type="InterPro" id="IPR049804">
    <property type="entry name" value="Choice_anch_L"/>
</dbReference>